<organism evidence="1 2">
    <name type="scientific">Phaeobacter gallaeciensis</name>
    <dbReference type="NCBI Taxonomy" id="60890"/>
    <lineage>
        <taxon>Bacteria</taxon>
        <taxon>Pseudomonadati</taxon>
        <taxon>Pseudomonadota</taxon>
        <taxon>Alphaproteobacteria</taxon>
        <taxon>Rhodobacterales</taxon>
        <taxon>Roseobacteraceae</taxon>
        <taxon>Phaeobacter</taxon>
    </lineage>
</organism>
<dbReference type="Pfam" id="PF06226">
    <property type="entry name" value="DUF1007"/>
    <property type="match status" value="1"/>
</dbReference>
<sequence>MGAGLAAKPKDMKTLQKRLAGPVFATCAALAPAAVQAHPHIFVDTGLAVQIGAGGALEAVEVTWAYDEFYSLLIFEDLGLDPDADGVLTDDELARLKGFDLKWSAGYAGDTYLTRNEAPLALTAPEHLSTEVVDGRITTRHRRGLKAPVPAEAVVIRAYDPTYYTAYTVNQGVSVGAGCRAEITEPDLDRAYTLVEELLYAMPADQAEAAYPEVGEAFADTVRLICGD</sequence>
<reference evidence="1 2" key="1">
    <citation type="submission" date="2016-04" db="EMBL/GenBank/DDBJ databases">
        <authorList>
            <person name="Evans L.H."/>
            <person name="Alamgir A."/>
            <person name="Owens N."/>
            <person name="Weber N.D."/>
            <person name="Virtaneva K."/>
            <person name="Barbian K."/>
            <person name="Babar A."/>
            <person name="Rosenke K."/>
        </authorList>
    </citation>
    <scope>NUCLEOTIDE SEQUENCE [LARGE SCALE GENOMIC DNA]</scope>
    <source>
        <strain evidence="1 2">JL2886</strain>
    </source>
</reference>
<proteinExistence type="predicted"/>
<keyword evidence="2" id="KW-1185">Reference proteome</keyword>
<keyword evidence="1" id="KW-0808">Transferase</keyword>
<dbReference type="GO" id="GO:0016301">
    <property type="term" value="F:kinase activity"/>
    <property type="evidence" value="ECO:0007669"/>
    <property type="project" value="UniProtKB-KW"/>
</dbReference>
<name>A0A1B0ZN87_9RHOB</name>
<dbReference type="EMBL" id="CP015124">
    <property type="protein sequence ID" value="ANP35629.1"/>
    <property type="molecule type" value="Genomic_DNA"/>
</dbReference>
<dbReference type="InterPro" id="IPR010412">
    <property type="entry name" value="DUF1007"/>
</dbReference>
<evidence type="ECO:0000313" key="1">
    <source>
        <dbReference type="EMBL" id="ANP35629.1"/>
    </source>
</evidence>
<dbReference type="PATRIC" id="fig|60890.4.peg.684"/>
<accession>A0A1B0ZN87</accession>
<keyword evidence="1" id="KW-0418">Kinase</keyword>
<protein>
    <submittedName>
        <fullName evidence="1">Polyphosphate kinase</fullName>
    </submittedName>
</protein>
<gene>
    <name evidence="1" type="ORF">JL2886_00703</name>
</gene>
<evidence type="ECO:0000313" key="2">
    <source>
        <dbReference type="Proteomes" id="UP000092565"/>
    </source>
</evidence>
<dbReference type="AlphaFoldDB" id="A0A1B0ZN87"/>
<dbReference type="Proteomes" id="UP000092565">
    <property type="component" value="Chromosome"/>
</dbReference>